<dbReference type="SUPFAM" id="SSF49785">
    <property type="entry name" value="Galactose-binding domain-like"/>
    <property type="match status" value="2"/>
</dbReference>
<evidence type="ECO:0000259" key="3">
    <source>
        <dbReference type="SMART" id="SM00776"/>
    </source>
</evidence>
<dbReference type="SUPFAM" id="SSF51445">
    <property type="entry name" value="(Trans)glycosidases"/>
    <property type="match status" value="1"/>
</dbReference>
<dbReference type="CDD" id="cd14752">
    <property type="entry name" value="GH31_N"/>
    <property type="match status" value="1"/>
</dbReference>
<evidence type="ECO:0000256" key="1">
    <source>
        <dbReference type="ARBA" id="ARBA00007806"/>
    </source>
</evidence>
<dbReference type="InterPro" id="IPR033403">
    <property type="entry name" value="DUF5110"/>
</dbReference>
<gene>
    <name evidence="4" type="ORF">LNV07_20250</name>
</gene>
<dbReference type="Gene3D" id="2.60.40.1180">
    <property type="entry name" value="Golgi alpha-mannosidase II"/>
    <property type="match status" value="2"/>
</dbReference>
<feature type="domain" description="Glycosyl hydrolase family 98 putative carbohydrate-binding module" evidence="3">
    <location>
        <begin position="961"/>
        <end position="1116"/>
    </location>
</feature>
<dbReference type="InterPro" id="IPR048395">
    <property type="entry name" value="Glyco_hydro_31_C"/>
</dbReference>
<dbReference type="InterPro" id="IPR000421">
    <property type="entry name" value="FA58C"/>
</dbReference>
<dbReference type="EMBL" id="JAJIRN010000009">
    <property type="protein sequence ID" value="MCV2370419.1"/>
    <property type="molecule type" value="Genomic_DNA"/>
</dbReference>
<dbReference type="InterPro" id="IPR011013">
    <property type="entry name" value="Gal_mutarotase_sf_dom"/>
</dbReference>
<dbReference type="PANTHER" id="PTHR43863:SF2">
    <property type="entry name" value="MALTASE-GLUCOAMYLASE"/>
    <property type="match status" value="1"/>
</dbReference>
<evidence type="ECO:0000313" key="4">
    <source>
        <dbReference type="EMBL" id="MCV2370419.1"/>
    </source>
</evidence>
<dbReference type="InterPro" id="IPR017853">
    <property type="entry name" value="GH"/>
</dbReference>
<organism evidence="4 5">
    <name type="scientific">Roseateles oligotrophus</name>
    <dbReference type="NCBI Taxonomy" id="1769250"/>
    <lineage>
        <taxon>Bacteria</taxon>
        <taxon>Pseudomonadati</taxon>
        <taxon>Pseudomonadota</taxon>
        <taxon>Betaproteobacteria</taxon>
        <taxon>Burkholderiales</taxon>
        <taxon>Sphaerotilaceae</taxon>
        <taxon>Roseateles</taxon>
    </lineage>
</organism>
<dbReference type="InterPro" id="IPR008979">
    <property type="entry name" value="Galactose-bd-like_sf"/>
</dbReference>
<dbReference type="Pfam" id="PF13802">
    <property type="entry name" value="Gal_mutarotas_2"/>
    <property type="match status" value="1"/>
</dbReference>
<comment type="caution">
    <text evidence="4">The sequence shown here is derived from an EMBL/GenBank/DDBJ whole genome shotgun (WGS) entry which is preliminary data.</text>
</comment>
<feature type="signal peptide" evidence="2">
    <location>
        <begin position="1"/>
        <end position="27"/>
    </location>
</feature>
<dbReference type="Pfam" id="PF08305">
    <property type="entry name" value="NPCBM"/>
    <property type="match status" value="1"/>
</dbReference>
<dbReference type="Gene3D" id="3.20.20.80">
    <property type="entry name" value="Glycosidases"/>
    <property type="match status" value="1"/>
</dbReference>
<dbReference type="InterPro" id="IPR025887">
    <property type="entry name" value="Glyco_hydro_31_N_dom"/>
</dbReference>
<dbReference type="Gene3D" id="2.60.120.1060">
    <property type="entry name" value="NPCBM/NEW2 domain"/>
    <property type="match status" value="1"/>
</dbReference>
<keyword evidence="2" id="KW-0732">Signal</keyword>
<evidence type="ECO:0000313" key="5">
    <source>
        <dbReference type="Proteomes" id="UP001209701"/>
    </source>
</evidence>
<accession>A0ABT2YK34</accession>
<sequence length="1130" mass="124689">MQHRLLLNTGLLGLLAGGLLAAGSTHAAPLGNLRELVAAPSTAGSGSAPQWELRADGKARLRISLLRADLVRLEASPSERFAAPEDKAAPIVLTEALRPGAPIAHKLSELGDHYLLQTDSLALRIYKKPLRLALYRADNQQLLWRETESLDLSDKLSVQTLSSDKSERFFGGGQQNGRFEFKGKQLEVSYSGGWEEGDRPSPAPFLMSSKGWGILRNSWRDGSYDLRQNERITLAHQDGRFDAFIFAGPSIHQVLARYTELTGRAKMLPRWAYEYGDADCYNDADNVKKPGTVPKGWSDGPTGKTPDVIETVAKKYREHDMPGGWILPNDGYGCGYSDLPKTVAGLSELGFRTGLWTENGVDKIKWEVGTAGTRAQKLDVAWTGAGYQFAMDANQSAYQGILDNSDARPFLWTVMGWAGIQRYAVTWTGDQSSSWDYIRWHIPTLIGSALSGQAYATGDVDAIFGGSPETFTRDLQWKTFTPVLMGMSGWAAQARKHPWAYDEPYRSINRKYLKLKLRITPYMYGLAQEAEASGAPIVRGLMWDHPNDPNAATETHKYQFLLGRDLLVAPVFRSQAASQGWRKNIYLPEGLWFDYWDGRQVQAGASGKTVDLQVTLDKLPVFVRAGAILPMYPEMLYDGQKAKDQLTLELYPLGESSYTLYEDDGLTRQYSEQGKSSRQVITMRAPTQGAGDIRVQVGAVQGDYAGQEAQRSLALIVHSRSKPQAVELGGQVLPESTDQAAFDAATQGWWFDANDKFGTVHIKTPKRSIRHAAEFRLKISPDTALAKSEDFPAAPVLGRQVPVDSLTVVNRPGEEPGHPIENAFDGKPDSWFRTTRNQAMRAGPHEWVLGLGERRMIDGFEIAPRNDKNWKHGQVRDYEVYLGDNNGDWGKPVQVGRLKLQEGLQTVMFAKPAAGRLLRFRVLSTHNADAEQAASGVDEMVTAVSAQAAPAKAFNALAPSEVEPIVLSEFHLLEQRAAEGLGEQQLYLSGLSLPKGFAKDRPAAKAAEMRMNGLKFQQGLGVAAQSRLDLKLQGPWNLFRADLGIDDSCRAYGGLQFQIWGDERLLYDSGLVQAPAVVKPEIDVRGLTHLSLRTLGAVGKEPHKVCANWANAALLGWTNARVEINQGRNR</sequence>
<dbReference type="Pfam" id="PF00754">
    <property type="entry name" value="F5_F8_type_C"/>
    <property type="match status" value="1"/>
</dbReference>
<dbReference type="Proteomes" id="UP001209701">
    <property type="component" value="Unassembled WGS sequence"/>
</dbReference>
<dbReference type="InterPro" id="IPR051816">
    <property type="entry name" value="Glycosyl_Hydrolase_31"/>
</dbReference>
<dbReference type="CDD" id="cd06596">
    <property type="entry name" value="GH31_CPE1046"/>
    <property type="match status" value="1"/>
</dbReference>
<feature type="chain" id="PRO_5046389019" evidence="2">
    <location>
        <begin position="28"/>
        <end position="1130"/>
    </location>
</feature>
<keyword evidence="5" id="KW-1185">Reference proteome</keyword>
<dbReference type="InterPro" id="IPR000322">
    <property type="entry name" value="Glyco_hydro_31_TIM"/>
</dbReference>
<evidence type="ECO:0000256" key="2">
    <source>
        <dbReference type="SAM" id="SignalP"/>
    </source>
</evidence>
<dbReference type="Gene3D" id="2.60.40.1760">
    <property type="entry name" value="glycosyl hydrolase (family 31)"/>
    <property type="match status" value="1"/>
</dbReference>
<dbReference type="Gene3D" id="2.60.120.260">
    <property type="entry name" value="Galactose-binding domain-like"/>
    <property type="match status" value="1"/>
</dbReference>
<proteinExistence type="inferred from homology"/>
<dbReference type="Pfam" id="PF17137">
    <property type="entry name" value="DUF5110"/>
    <property type="match status" value="1"/>
</dbReference>
<reference evidence="4 5" key="1">
    <citation type="submission" date="2021-11" db="EMBL/GenBank/DDBJ databases">
        <authorList>
            <person name="Liang Q."/>
            <person name="Mou H."/>
            <person name="Liu Z."/>
        </authorList>
    </citation>
    <scope>NUCLEOTIDE SEQUENCE [LARGE SCALE GENOMIC DNA]</scope>
    <source>
        <strain evidence="4 5">CHU3</strain>
    </source>
</reference>
<dbReference type="SUPFAM" id="SSF74650">
    <property type="entry name" value="Galactose mutarotase-like"/>
    <property type="match status" value="1"/>
</dbReference>
<dbReference type="Pfam" id="PF21365">
    <property type="entry name" value="Glyco_hydro_31_3rd"/>
    <property type="match status" value="1"/>
</dbReference>
<comment type="similarity">
    <text evidence="1">Belongs to the glycosyl hydrolase 31 family.</text>
</comment>
<dbReference type="SMART" id="SM00776">
    <property type="entry name" value="NPCBM"/>
    <property type="match status" value="1"/>
</dbReference>
<name>A0ABT2YK34_9BURK</name>
<dbReference type="PANTHER" id="PTHR43863">
    <property type="entry name" value="HYDROLASE, PUTATIVE (AFU_ORTHOLOGUE AFUA_1G03140)-RELATED"/>
    <property type="match status" value="1"/>
</dbReference>
<dbReference type="InterPro" id="IPR038637">
    <property type="entry name" value="NPCBM_sf"/>
</dbReference>
<dbReference type="RefSeq" id="WP_263573005.1">
    <property type="nucleotide sequence ID" value="NZ_JAJIRN010000009.1"/>
</dbReference>
<protein>
    <submittedName>
        <fullName evidence="4">NPCBM/NEW2 domain-containing protein</fullName>
    </submittedName>
</protein>
<dbReference type="InterPro" id="IPR013222">
    <property type="entry name" value="Glyco_hyd_98_carb-bd"/>
</dbReference>
<dbReference type="SUPFAM" id="SSF51011">
    <property type="entry name" value="Glycosyl hydrolase domain"/>
    <property type="match status" value="1"/>
</dbReference>
<dbReference type="Pfam" id="PF01055">
    <property type="entry name" value="Glyco_hydro_31_2nd"/>
    <property type="match status" value="1"/>
</dbReference>
<dbReference type="InterPro" id="IPR013780">
    <property type="entry name" value="Glyco_hydro_b"/>
</dbReference>